<accession>A0ACC0L066</accession>
<dbReference type="EMBL" id="CM046109">
    <property type="protein sequence ID" value="KAI8441984.1"/>
    <property type="molecule type" value="Genomic_DNA"/>
</dbReference>
<name>A0ACC0L066_CHOFU</name>
<reference evidence="1 2" key="1">
    <citation type="journal article" date="2022" name="Genome Biol. Evol.">
        <title>The Spruce Budworm Genome: Reconstructing the Evolutionary History of Antifreeze Proteins.</title>
        <authorList>
            <person name="Beliveau C."/>
            <person name="Gagne P."/>
            <person name="Picq S."/>
            <person name="Vernygora O."/>
            <person name="Keeling C.I."/>
            <person name="Pinkney K."/>
            <person name="Doucet D."/>
            <person name="Wen F."/>
            <person name="Johnston J.S."/>
            <person name="Maaroufi H."/>
            <person name="Boyle B."/>
            <person name="Laroche J."/>
            <person name="Dewar K."/>
            <person name="Juretic N."/>
            <person name="Blackburn G."/>
            <person name="Nisole A."/>
            <person name="Brunet B."/>
            <person name="Brandao M."/>
            <person name="Lumley L."/>
            <person name="Duan J."/>
            <person name="Quan G."/>
            <person name="Lucarotti C.J."/>
            <person name="Roe A.D."/>
            <person name="Sperling F.A.H."/>
            <person name="Levesque R.C."/>
            <person name="Cusson M."/>
        </authorList>
    </citation>
    <scope>NUCLEOTIDE SEQUENCE [LARGE SCALE GENOMIC DNA]</scope>
    <source>
        <strain evidence="1">Glfc:IPQL:Cfum</strain>
    </source>
</reference>
<comment type="caution">
    <text evidence="1">The sequence shown here is derived from an EMBL/GenBank/DDBJ whole genome shotgun (WGS) entry which is preliminary data.</text>
</comment>
<gene>
    <name evidence="1" type="ORF">MSG28_005647</name>
</gene>
<sequence length="290" mass="33102">MAEPELIEDFFGVYLLYNINPKYKGRTYIGYTRDPNRRLMQHNRGTWAGGAHRTSNKGPCYQTSAVARKMFQALLALLVLRAASAGLAPLKELNDGNKMPMLALGTHNMNEPNIGEAVADVIKRGLVKREDLFITTKLWNDKHSHEDVVPALREALQRLKMDYVDLYLIHFPIGEKKQGIVVMAHSPFGFMVYRETLDSPPPKANDPVLTKIANKYGKTTFQVVLRYLFERGTAPVPKSADKQRQAENINIFDFKLTEEEIADISKFNKNVRVISGIYWLDHPFYPFDKD</sequence>
<organism evidence="1 2">
    <name type="scientific">Choristoneura fumiferana</name>
    <name type="common">Spruce budworm moth</name>
    <name type="synonym">Archips fumiferana</name>
    <dbReference type="NCBI Taxonomy" id="7141"/>
    <lineage>
        <taxon>Eukaryota</taxon>
        <taxon>Metazoa</taxon>
        <taxon>Ecdysozoa</taxon>
        <taxon>Arthropoda</taxon>
        <taxon>Hexapoda</taxon>
        <taxon>Insecta</taxon>
        <taxon>Pterygota</taxon>
        <taxon>Neoptera</taxon>
        <taxon>Endopterygota</taxon>
        <taxon>Lepidoptera</taxon>
        <taxon>Glossata</taxon>
        <taxon>Ditrysia</taxon>
        <taxon>Tortricoidea</taxon>
        <taxon>Tortricidae</taxon>
        <taxon>Tortricinae</taxon>
        <taxon>Choristoneura</taxon>
    </lineage>
</organism>
<dbReference type="Proteomes" id="UP001064048">
    <property type="component" value="Chromosome 9"/>
</dbReference>
<evidence type="ECO:0000313" key="2">
    <source>
        <dbReference type="Proteomes" id="UP001064048"/>
    </source>
</evidence>
<keyword evidence="2" id="KW-1185">Reference proteome</keyword>
<proteinExistence type="predicted"/>
<evidence type="ECO:0000313" key="1">
    <source>
        <dbReference type="EMBL" id="KAI8441984.1"/>
    </source>
</evidence>
<protein>
    <submittedName>
        <fullName evidence="1">Uncharacterized protein</fullName>
    </submittedName>
</protein>